<dbReference type="Proteomes" id="UP000326759">
    <property type="component" value="Unassembled WGS sequence"/>
</dbReference>
<keyword evidence="1" id="KW-0677">Repeat</keyword>
<dbReference type="SUPFAM" id="SSF48403">
    <property type="entry name" value="Ankyrin repeat"/>
    <property type="match status" value="1"/>
</dbReference>
<name>A0A5N5TB51_9CRUS</name>
<dbReference type="AlphaFoldDB" id="A0A5N5TB51"/>
<dbReference type="PROSITE" id="PS50088">
    <property type="entry name" value="ANK_REPEAT"/>
    <property type="match status" value="5"/>
</dbReference>
<feature type="compositionally biased region" description="Acidic residues" evidence="4">
    <location>
        <begin position="10"/>
        <end position="20"/>
    </location>
</feature>
<evidence type="ECO:0000313" key="5">
    <source>
        <dbReference type="EMBL" id="KAB7503722.1"/>
    </source>
</evidence>
<dbReference type="Gene3D" id="1.25.40.20">
    <property type="entry name" value="Ankyrin repeat-containing domain"/>
    <property type="match status" value="2"/>
</dbReference>
<evidence type="ECO:0000313" key="6">
    <source>
        <dbReference type="Proteomes" id="UP000326759"/>
    </source>
</evidence>
<dbReference type="PROSITE" id="PS50297">
    <property type="entry name" value="ANK_REP_REGION"/>
    <property type="match status" value="5"/>
</dbReference>
<evidence type="ECO:0000256" key="2">
    <source>
        <dbReference type="ARBA" id="ARBA00023043"/>
    </source>
</evidence>
<reference evidence="5 6" key="1">
    <citation type="journal article" date="2019" name="PLoS Biol.">
        <title>Sex chromosomes control vertical transmission of feminizing Wolbachia symbionts in an isopod.</title>
        <authorList>
            <person name="Becking T."/>
            <person name="Chebbi M.A."/>
            <person name="Giraud I."/>
            <person name="Moumen B."/>
            <person name="Laverre T."/>
            <person name="Caubet Y."/>
            <person name="Peccoud J."/>
            <person name="Gilbert C."/>
            <person name="Cordaux R."/>
        </authorList>
    </citation>
    <scope>NUCLEOTIDE SEQUENCE [LARGE SCALE GENOMIC DNA]</scope>
    <source>
        <strain evidence="5">ANa2</strain>
        <tissue evidence="5">Whole body excluding digestive tract and cuticle</tissue>
    </source>
</reference>
<dbReference type="InterPro" id="IPR036770">
    <property type="entry name" value="Ankyrin_rpt-contain_sf"/>
</dbReference>
<evidence type="ECO:0000256" key="3">
    <source>
        <dbReference type="PROSITE-ProRule" id="PRU00023"/>
    </source>
</evidence>
<feature type="repeat" description="ANK" evidence="3">
    <location>
        <begin position="79"/>
        <end position="111"/>
    </location>
</feature>
<feature type="repeat" description="ANK" evidence="3">
    <location>
        <begin position="315"/>
        <end position="343"/>
    </location>
</feature>
<dbReference type="SMART" id="SM00248">
    <property type="entry name" value="ANK"/>
    <property type="match status" value="8"/>
</dbReference>
<keyword evidence="6" id="KW-1185">Reference proteome</keyword>
<gene>
    <name evidence="5" type="primary">Ank1_0</name>
    <name evidence="5" type="ORF">Anas_00653</name>
</gene>
<keyword evidence="2 3" id="KW-0040">ANK repeat</keyword>
<accession>A0A5N5TB51</accession>
<proteinExistence type="predicted"/>
<dbReference type="Pfam" id="PF12796">
    <property type="entry name" value="Ank_2"/>
    <property type="match status" value="3"/>
</dbReference>
<evidence type="ECO:0000256" key="4">
    <source>
        <dbReference type="SAM" id="MobiDB-lite"/>
    </source>
</evidence>
<protein>
    <submittedName>
        <fullName evidence="5">Ankyrin-1</fullName>
    </submittedName>
</protein>
<dbReference type="Pfam" id="PF13637">
    <property type="entry name" value="Ank_4"/>
    <property type="match status" value="1"/>
</dbReference>
<evidence type="ECO:0000256" key="1">
    <source>
        <dbReference type="ARBA" id="ARBA00022737"/>
    </source>
</evidence>
<comment type="caution">
    <text evidence="5">The sequence shown here is derived from an EMBL/GenBank/DDBJ whole genome shotgun (WGS) entry which is preliminary data.</text>
</comment>
<feature type="repeat" description="ANK" evidence="3">
    <location>
        <begin position="279"/>
        <end position="311"/>
    </location>
</feature>
<sequence>MPVEVLAQEVGDEEVAEEELQGQSLEEVSSQERESSPPLLRRQTSIQRELADAIVRLAALEEIKVLFELGADLNTPVTQGLSPLHYAVWQRYPEAAEYLLEEGCDVNALDDIGYSPLHLAAEHGYLNLIELLLKHDAQVNFNDPNPNEPYPMAVNDHYDAAKMLLEHGANPNSCYFFGYEINLINPFNSEMMNLLLSYGANPNARDRQSLSPIMKACRLHQGMETVLLLISFGADVNMRTDARHDYRTVLHYAVLSGSVPIVNLLIKQGAKINFEAEYQRPTPLDLAILKGDVPMIKLLIEQDVNVNSSSPVIGSPLHVACTDGIKNRYEVIDLLLKAGADPNQIIYDENNKPLRTILGEYLSSNEEHDVDIINLFLRYGAEVVMQSQNHHTKGILNDISNLYSNPKALITLLEAAHSFDLPIIRQSSLIERKATSNLS</sequence>
<dbReference type="PRINTS" id="PR01415">
    <property type="entry name" value="ANKYRIN"/>
</dbReference>
<feature type="repeat" description="ANK" evidence="3">
    <location>
        <begin position="245"/>
        <end position="277"/>
    </location>
</feature>
<dbReference type="InterPro" id="IPR002110">
    <property type="entry name" value="Ankyrin_rpt"/>
</dbReference>
<organism evidence="5 6">
    <name type="scientific">Armadillidium nasatum</name>
    <dbReference type="NCBI Taxonomy" id="96803"/>
    <lineage>
        <taxon>Eukaryota</taxon>
        <taxon>Metazoa</taxon>
        <taxon>Ecdysozoa</taxon>
        <taxon>Arthropoda</taxon>
        <taxon>Crustacea</taxon>
        <taxon>Multicrustacea</taxon>
        <taxon>Malacostraca</taxon>
        <taxon>Eumalacostraca</taxon>
        <taxon>Peracarida</taxon>
        <taxon>Isopoda</taxon>
        <taxon>Oniscidea</taxon>
        <taxon>Crinocheta</taxon>
        <taxon>Armadillidiidae</taxon>
        <taxon>Armadillidium</taxon>
    </lineage>
</organism>
<dbReference type="PANTHER" id="PTHR24171">
    <property type="entry name" value="ANKYRIN REPEAT DOMAIN-CONTAINING PROTEIN 39-RELATED"/>
    <property type="match status" value="1"/>
</dbReference>
<feature type="repeat" description="ANK" evidence="3">
    <location>
        <begin position="112"/>
        <end position="144"/>
    </location>
</feature>
<dbReference type="EMBL" id="SEYY01004557">
    <property type="protein sequence ID" value="KAB7503722.1"/>
    <property type="molecule type" value="Genomic_DNA"/>
</dbReference>
<dbReference type="OrthoDB" id="366390at2759"/>
<feature type="region of interest" description="Disordered" evidence="4">
    <location>
        <begin position="1"/>
        <end position="41"/>
    </location>
</feature>